<proteinExistence type="predicted"/>
<organism evidence="1 2">
    <name type="scientific">Ktedonosporobacter rubrisoli</name>
    <dbReference type="NCBI Taxonomy" id="2509675"/>
    <lineage>
        <taxon>Bacteria</taxon>
        <taxon>Bacillati</taxon>
        <taxon>Chloroflexota</taxon>
        <taxon>Ktedonobacteria</taxon>
        <taxon>Ktedonobacterales</taxon>
        <taxon>Ktedonosporobacteraceae</taxon>
        <taxon>Ktedonosporobacter</taxon>
    </lineage>
</organism>
<dbReference type="KEGG" id="kbs:EPA93_10020"/>
<sequence length="68" mass="7703">MTCSNPALGSGVGPLLWLSYGDNPPPGAQFNLGLALQRLWNWWEYRRPFGSTDGAYDMELFIRLPYSH</sequence>
<dbReference type="RefSeq" id="WP_129887004.1">
    <property type="nucleotide sequence ID" value="NZ_CP035758.1"/>
</dbReference>
<accession>A0A4P6JM64</accession>
<dbReference type="EMBL" id="CP035758">
    <property type="protein sequence ID" value="QBD76325.1"/>
    <property type="molecule type" value="Genomic_DNA"/>
</dbReference>
<dbReference type="AlphaFoldDB" id="A0A4P6JM64"/>
<protein>
    <submittedName>
        <fullName evidence="1">Uncharacterized protein</fullName>
    </submittedName>
</protein>
<keyword evidence="2" id="KW-1185">Reference proteome</keyword>
<reference evidence="1 2" key="1">
    <citation type="submission" date="2019-01" db="EMBL/GenBank/DDBJ databases">
        <title>Ktedonosporobacter rubrisoli SCAWS-G2.</title>
        <authorList>
            <person name="Huang Y."/>
            <person name="Yan B."/>
        </authorList>
    </citation>
    <scope>NUCLEOTIDE SEQUENCE [LARGE SCALE GENOMIC DNA]</scope>
    <source>
        <strain evidence="1 2">SCAWS-G2</strain>
    </source>
</reference>
<dbReference type="Proteomes" id="UP000290365">
    <property type="component" value="Chromosome"/>
</dbReference>
<evidence type="ECO:0000313" key="1">
    <source>
        <dbReference type="EMBL" id="QBD76325.1"/>
    </source>
</evidence>
<gene>
    <name evidence="1" type="ORF">EPA93_10020</name>
</gene>
<dbReference type="OrthoDB" id="134672at2"/>
<evidence type="ECO:0000313" key="2">
    <source>
        <dbReference type="Proteomes" id="UP000290365"/>
    </source>
</evidence>
<name>A0A4P6JM64_KTERU</name>